<dbReference type="Gene3D" id="2.170.130.10">
    <property type="entry name" value="TonB-dependent receptor, plug domain"/>
    <property type="match status" value="1"/>
</dbReference>
<keyword evidence="7 8" id="KW-0998">Cell outer membrane</keyword>
<feature type="domain" description="TonB-dependent receptor plug" evidence="9">
    <location>
        <begin position="135"/>
        <end position="222"/>
    </location>
</feature>
<name>A0ABW3IYZ7_9FLAO</name>
<dbReference type="EMBL" id="JBHTIZ010000001">
    <property type="protein sequence ID" value="MFD0982865.1"/>
    <property type="molecule type" value="Genomic_DNA"/>
</dbReference>
<keyword evidence="6 8" id="KW-0472">Membrane</keyword>
<dbReference type="InterPro" id="IPR012910">
    <property type="entry name" value="Plug_dom"/>
</dbReference>
<keyword evidence="5" id="KW-0732">Signal</keyword>
<dbReference type="Pfam" id="PF13715">
    <property type="entry name" value="CarbopepD_reg_2"/>
    <property type="match status" value="1"/>
</dbReference>
<evidence type="ECO:0000313" key="11">
    <source>
        <dbReference type="EMBL" id="MFD0982865.1"/>
    </source>
</evidence>
<dbReference type="SUPFAM" id="SSF56935">
    <property type="entry name" value="Porins"/>
    <property type="match status" value="1"/>
</dbReference>
<comment type="similarity">
    <text evidence="8">Belongs to the TonB-dependent receptor family.</text>
</comment>
<dbReference type="RefSeq" id="WP_379753802.1">
    <property type="nucleotide sequence ID" value="NZ_JBHSYB010000010.1"/>
</dbReference>
<evidence type="ECO:0000256" key="3">
    <source>
        <dbReference type="ARBA" id="ARBA00022452"/>
    </source>
</evidence>
<comment type="caution">
    <text evidence="11">The sequence shown here is derived from an EMBL/GenBank/DDBJ whole genome shotgun (WGS) entry which is preliminary data.</text>
</comment>
<keyword evidence="12" id="KW-1185">Reference proteome</keyword>
<accession>A0ABW3IYZ7</accession>
<dbReference type="Proteomes" id="UP001597051">
    <property type="component" value="Unassembled WGS sequence"/>
</dbReference>
<dbReference type="InterPro" id="IPR037066">
    <property type="entry name" value="Plug_dom_sf"/>
</dbReference>
<evidence type="ECO:0000256" key="1">
    <source>
        <dbReference type="ARBA" id="ARBA00004571"/>
    </source>
</evidence>
<keyword evidence="4 8" id="KW-0812">Transmembrane</keyword>
<dbReference type="PANTHER" id="PTHR30069">
    <property type="entry name" value="TONB-DEPENDENT OUTER MEMBRANE RECEPTOR"/>
    <property type="match status" value="1"/>
</dbReference>
<evidence type="ECO:0000256" key="6">
    <source>
        <dbReference type="ARBA" id="ARBA00023136"/>
    </source>
</evidence>
<dbReference type="PROSITE" id="PS52016">
    <property type="entry name" value="TONB_DEPENDENT_REC_3"/>
    <property type="match status" value="1"/>
</dbReference>
<evidence type="ECO:0000256" key="7">
    <source>
        <dbReference type="ARBA" id="ARBA00023237"/>
    </source>
</evidence>
<dbReference type="Gene3D" id="2.40.170.20">
    <property type="entry name" value="TonB-dependent receptor, beta-barrel domain"/>
    <property type="match status" value="1"/>
</dbReference>
<evidence type="ECO:0000259" key="9">
    <source>
        <dbReference type="Pfam" id="PF07715"/>
    </source>
</evidence>
<feature type="domain" description="Outer membrane protein beta-barrel" evidence="10">
    <location>
        <begin position="395"/>
        <end position="803"/>
    </location>
</feature>
<evidence type="ECO:0000256" key="2">
    <source>
        <dbReference type="ARBA" id="ARBA00022448"/>
    </source>
</evidence>
<keyword evidence="3 8" id="KW-1134">Transmembrane beta strand</keyword>
<gene>
    <name evidence="11" type="ORF">ACFQ0S_00070</name>
</gene>
<evidence type="ECO:0000259" key="10">
    <source>
        <dbReference type="Pfam" id="PF14905"/>
    </source>
</evidence>
<keyword evidence="11" id="KW-0675">Receptor</keyword>
<evidence type="ECO:0000256" key="5">
    <source>
        <dbReference type="ARBA" id="ARBA00022729"/>
    </source>
</evidence>
<dbReference type="Gene3D" id="2.60.40.1120">
    <property type="entry name" value="Carboxypeptidase-like, regulatory domain"/>
    <property type="match status" value="1"/>
</dbReference>
<evidence type="ECO:0000256" key="4">
    <source>
        <dbReference type="ARBA" id="ARBA00022692"/>
    </source>
</evidence>
<dbReference type="Pfam" id="PF14905">
    <property type="entry name" value="OMP_b-brl_3"/>
    <property type="match status" value="1"/>
</dbReference>
<organism evidence="11 12">
    <name type="scientific">Flavobacterium myungsuense</name>
    <dbReference type="NCBI Taxonomy" id="651823"/>
    <lineage>
        <taxon>Bacteria</taxon>
        <taxon>Pseudomonadati</taxon>
        <taxon>Bacteroidota</taxon>
        <taxon>Flavobacteriia</taxon>
        <taxon>Flavobacteriales</taxon>
        <taxon>Flavobacteriaceae</taxon>
        <taxon>Flavobacterium</taxon>
    </lineage>
</organism>
<comment type="subcellular location">
    <subcellularLocation>
        <location evidence="1 8">Cell outer membrane</location>
        <topology evidence="1 8">Multi-pass membrane protein</topology>
    </subcellularLocation>
</comment>
<dbReference type="PANTHER" id="PTHR30069:SF29">
    <property type="entry name" value="HEMOGLOBIN AND HEMOGLOBIN-HAPTOGLOBIN-BINDING PROTEIN 1-RELATED"/>
    <property type="match status" value="1"/>
</dbReference>
<reference evidence="12" key="1">
    <citation type="journal article" date="2019" name="Int. J. Syst. Evol. Microbiol.">
        <title>The Global Catalogue of Microorganisms (GCM) 10K type strain sequencing project: providing services to taxonomists for standard genome sequencing and annotation.</title>
        <authorList>
            <consortium name="The Broad Institute Genomics Platform"/>
            <consortium name="The Broad Institute Genome Sequencing Center for Infectious Disease"/>
            <person name="Wu L."/>
            <person name="Ma J."/>
        </authorList>
    </citation>
    <scope>NUCLEOTIDE SEQUENCE [LARGE SCALE GENOMIC DNA]</scope>
    <source>
        <strain evidence="12">CECT 7649</strain>
    </source>
</reference>
<dbReference type="Pfam" id="PF07715">
    <property type="entry name" value="Plug"/>
    <property type="match status" value="1"/>
</dbReference>
<sequence>MSIKILCLNLFFFLIVINTIAAQNGSIKGFVQDNQTLEPIEYASIAIINPITQLVVNGDLSNKTGIFLIKNIKPGTYQLKIYFIGYETRVLENIKIQDNQNIQLEVIKLKLGNQALDEVVVSSKKANSSNKIDKQQYKASQFETAKGGSAIDVIKNLPSVTVNGEGQISLRGSNGFMVLVNGKPILTDAATILSQLPANTIQNIELITAPSAKYDPDGKGGIINIITTKGSTDGFALYANAMGGFPSTDDYDNLETPKRFGTDVTANYKNEKIDFSLTANYQRNDNNGNREGDVYTKDFKANTITRFPSNGERSFDKHNYSIKTALLYSANKNNAFNFGFYLGKKFQARRADLVYNNSTSDLTTDAVLSQFTYFNSNVQTKEGKFTLANFDYTHSFANESTLTTSALYEHANLYGNTINLNMDYPAKETVFQEVKNPYTNPISGFRLKLDYAVAIADGKLESGYQYRNDKQDGTFGYTINPEPVPLVDNSQFRGTAKTNNHINAVYSQYSGKSEKLDYVAGLRYEYAQRKVILSTDINPHLLNFSNLFPSANLLYTFNDAWNAKVGYSKRVQRNNNSELNPIPEREHSETLEQGDPDLLPQFVDLAELGINHTFKKGTFFTTLYYQNIKNPVQRVNSVYNYTILNRVYTNAERARLFGLELRTNLNPKKWMALYFGANIYNYKINGDLDVLGEISTVNNSDWVYSLNANGTFNLDKNWSLTANVNYTSAKPTAQGEDSRFLVPNMSVKKTILDGKGSIGFQWQNINFGNMNSNQQRITTYGNDFYTTTNYIYETNVLLLNFCYNFNKLTPKNKLPSSEFGEKEF</sequence>
<evidence type="ECO:0000256" key="8">
    <source>
        <dbReference type="PROSITE-ProRule" id="PRU01360"/>
    </source>
</evidence>
<dbReference type="SUPFAM" id="SSF49464">
    <property type="entry name" value="Carboxypeptidase regulatory domain-like"/>
    <property type="match status" value="1"/>
</dbReference>
<protein>
    <submittedName>
        <fullName evidence="11">TonB-dependent receptor domain-containing protein</fullName>
    </submittedName>
</protein>
<keyword evidence="2 8" id="KW-0813">Transport</keyword>
<dbReference type="InterPro" id="IPR039426">
    <property type="entry name" value="TonB-dep_rcpt-like"/>
</dbReference>
<dbReference type="InterPro" id="IPR008969">
    <property type="entry name" value="CarboxyPept-like_regulatory"/>
</dbReference>
<dbReference type="InterPro" id="IPR036942">
    <property type="entry name" value="Beta-barrel_TonB_sf"/>
</dbReference>
<proteinExistence type="inferred from homology"/>
<evidence type="ECO:0000313" key="12">
    <source>
        <dbReference type="Proteomes" id="UP001597051"/>
    </source>
</evidence>
<dbReference type="InterPro" id="IPR041700">
    <property type="entry name" value="OMP_b-brl_3"/>
</dbReference>